<feature type="domain" description="GGDEF" evidence="2">
    <location>
        <begin position="211"/>
        <end position="271"/>
    </location>
</feature>
<dbReference type="PROSITE" id="PS50887">
    <property type="entry name" value="GGDEF"/>
    <property type="match status" value="1"/>
</dbReference>
<feature type="transmembrane region" description="Helical" evidence="1">
    <location>
        <begin position="42"/>
        <end position="60"/>
    </location>
</feature>
<keyword evidence="4" id="KW-1185">Reference proteome</keyword>
<dbReference type="PANTHER" id="PTHR46663:SF4">
    <property type="entry name" value="DIGUANYLATE CYCLASE DGCT-RELATED"/>
    <property type="match status" value="1"/>
</dbReference>
<proteinExistence type="predicted"/>
<evidence type="ECO:0000259" key="2">
    <source>
        <dbReference type="PROSITE" id="PS50887"/>
    </source>
</evidence>
<dbReference type="PANTHER" id="PTHR46663">
    <property type="entry name" value="DIGUANYLATE CYCLASE DGCT-RELATED"/>
    <property type="match status" value="1"/>
</dbReference>
<feature type="transmembrane region" description="Helical" evidence="1">
    <location>
        <begin position="148"/>
        <end position="172"/>
    </location>
</feature>
<reference evidence="3 4" key="1">
    <citation type="journal article" date="2014" name="Genome Announc.">
        <title>Draft Genome Sequences of Three Alkaliphilic Bacillus Strains, Bacillus wakoensis JCM 9140T, Bacillus akibai JCM 9157T, and Bacillus hemicellulosilyticus JCM 9152T.</title>
        <authorList>
            <person name="Yuki M."/>
            <person name="Oshima K."/>
            <person name="Suda W."/>
            <person name="Oshida Y."/>
            <person name="Kitamura K."/>
            <person name="Iida T."/>
            <person name="Hattori M."/>
            <person name="Ohkuma M."/>
        </authorList>
    </citation>
    <scope>NUCLEOTIDE SEQUENCE [LARGE SCALE GENOMIC DNA]</scope>
    <source>
        <strain evidence="3 4">JCM 9157</strain>
    </source>
</reference>
<keyword evidence="1" id="KW-0812">Transmembrane</keyword>
<dbReference type="eggNOG" id="COG3706">
    <property type="taxonomic scope" value="Bacteria"/>
</dbReference>
<evidence type="ECO:0000313" key="4">
    <source>
        <dbReference type="Proteomes" id="UP000018896"/>
    </source>
</evidence>
<dbReference type="AlphaFoldDB" id="W4QZZ6"/>
<dbReference type="STRING" id="1236973.JCM9157_5024"/>
<keyword evidence="1" id="KW-1133">Transmembrane helix</keyword>
<dbReference type="InterPro" id="IPR043128">
    <property type="entry name" value="Rev_trsase/Diguanyl_cyclase"/>
</dbReference>
<evidence type="ECO:0000256" key="1">
    <source>
        <dbReference type="SAM" id="Phobius"/>
    </source>
</evidence>
<dbReference type="InterPro" id="IPR052163">
    <property type="entry name" value="DGC-Regulatory_Protein"/>
</dbReference>
<feature type="transmembrane region" description="Helical" evidence="1">
    <location>
        <begin position="72"/>
        <end position="91"/>
    </location>
</feature>
<comment type="caution">
    <text evidence="3">The sequence shown here is derived from an EMBL/GenBank/DDBJ whole genome shotgun (WGS) entry which is preliminary data.</text>
</comment>
<dbReference type="CDD" id="cd01949">
    <property type="entry name" value="GGDEF"/>
    <property type="match status" value="1"/>
</dbReference>
<dbReference type="InterPro" id="IPR000160">
    <property type="entry name" value="GGDEF_dom"/>
</dbReference>
<keyword evidence="1" id="KW-0472">Membrane</keyword>
<sequence>MSILGKTQTYRELKRKIYLVLIPLYILALFSFRLFSTHITPFYEFIIPFLVLILIINWIFTFRDQFFRAIEIAMLLVLSVHHLLEVWKFIYMYDTTISTYMIWAPLFYMFVFISFQGKGLLWTIIIFLTTIVMGLINFSFVITQITLIHFYLASFIVIYVLNNFRKLILFYIDSNMLKRLAYYDPLTNIANRRLIQSWLEEEVKSSHSTGRALAVIFLDVDHFKKINDQHGHGVGDEVLQQLTEIVKNAIGAKELFGRMGGEEFIIITGIL</sequence>
<dbReference type="InterPro" id="IPR029787">
    <property type="entry name" value="Nucleotide_cyclase"/>
</dbReference>
<dbReference type="Gene3D" id="3.30.70.270">
    <property type="match status" value="1"/>
</dbReference>
<evidence type="ECO:0000313" key="3">
    <source>
        <dbReference type="EMBL" id="GAE37705.1"/>
    </source>
</evidence>
<organism evidence="3 4">
    <name type="scientific">Halalkalibacter akibai (strain ATCC 43226 / DSM 21942 / CIP 109018 / JCM 9157 / 1139)</name>
    <name type="common">Bacillus akibai</name>
    <dbReference type="NCBI Taxonomy" id="1236973"/>
    <lineage>
        <taxon>Bacteria</taxon>
        <taxon>Bacillati</taxon>
        <taxon>Bacillota</taxon>
        <taxon>Bacilli</taxon>
        <taxon>Bacillales</taxon>
        <taxon>Bacillaceae</taxon>
        <taxon>Halalkalibacter</taxon>
    </lineage>
</organism>
<protein>
    <recommendedName>
        <fullName evidence="2">GGDEF domain-containing protein</fullName>
    </recommendedName>
</protein>
<dbReference type="OrthoDB" id="9759607at2"/>
<feature type="transmembrane region" description="Helical" evidence="1">
    <location>
        <begin position="17"/>
        <end position="36"/>
    </location>
</feature>
<gene>
    <name evidence="3" type="ORF">JCM9157_5024</name>
</gene>
<feature type="transmembrane region" description="Helical" evidence="1">
    <location>
        <begin position="97"/>
        <end position="115"/>
    </location>
</feature>
<dbReference type="RefSeq" id="WP_052013332.1">
    <property type="nucleotide sequence ID" value="NZ_BAUV01000116.1"/>
</dbReference>
<accession>W4QZZ6</accession>
<dbReference type="NCBIfam" id="TIGR00254">
    <property type="entry name" value="GGDEF"/>
    <property type="match status" value="1"/>
</dbReference>
<feature type="transmembrane region" description="Helical" evidence="1">
    <location>
        <begin position="120"/>
        <end position="142"/>
    </location>
</feature>
<dbReference type="SMART" id="SM00267">
    <property type="entry name" value="GGDEF"/>
    <property type="match status" value="1"/>
</dbReference>
<dbReference type="SUPFAM" id="SSF55073">
    <property type="entry name" value="Nucleotide cyclase"/>
    <property type="match status" value="1"/>
</dbReference>
<dbReference type="Proteomes" id="UP000018896">
    <property type="component" value="Unassembled WGS sequence"/>
</dbReference>
<dbReference type="EMBL" id="BAUV01000116">
    <property type="protein sequence ID" value="GAE37705.1"/>
    <property type="molecule type" value="Genomic_DNA"/>
</dbReference>
<dbReference type="Pfam" id="PF00990">
    <property type="entry name" value="GGDEF"/>
    <property type="match status" value="1"/>
</dbReference>
<name>W4QZZ6_HALA3</name>